<gene>
    <name evidence="2" type="ORF">GCM10012275_23160</name>
</gene>
<reference evidence="2" key="1">
    <citation type="journal article" date="2014" name="Int. J. Syst. Evol. Microbiol.">
        <title>Complete genome sequence of Corynebacterium casei LMG S-19264T (=DSM 44701T), isolated from a smear-ripened cheese.</title>
        <authorList>
            <consortium name="US DOE Joint Genome Institute (JGI-PGF)"/>
            <person name="Walter F."/>
            <person name="Albersmeier A."/>
            <person name="Kalinowski J."/>
            <person name="Ruckert C."/>
        </authorList>
    </citation>
    <scope>NUCLEOTIDE SEQUENCE</scope>
    <source>
        <strain evidence="2">CGMCC 4.5737</strain>
    </source>
</reference>
<protein>
    <submittedName>
        <fullName evidence="2">Uncharacterized protein</fullName>
    </submittedName>
</protein>
<name>A0A8J3CDF7_9PSEU</name>
<reference evidence="2" key="2">
    <citation type="submission" date="2020-09" db="EMBL/GenBank/DDBJ databases">
        <authorList>
            <person name="Sun Q."/>
            <person name="Zhou Y."/>
        </authorList>
    </citation>
    <scope>NUCLEOTIDE SEQUENCE</scope>
    <source>
        <strain evidence="2">CGMCC 4.5737</strain>
    </source>
</reference>
<feature type="compositionally biased region" description="Polar residues" evidence="1">
    <location>
        <begin position="29"/>
        <end position="49"/>
    </location>
</feature>
<evidence type="ECO:0000256" key="1">
    <source>
        <dbReference type="SAM" id="MobiDB-lite"/>
    </source>
</evidence>
<evidence type="ECO:0000313" key="2">
    <source>
        <dbReference type="EMBL" id="GGM51653.1"/>
    </source>
</evidence>
<proteinExistence type="predicted"/>
<evidence type="ECO:0000313" key="3">
    <source>
        <dbReference type="Proteomes" id="UP000637578"/>
    </source>
</evidence>
<dbReference type="Proteomes" id="UP000637578">
    <property type="component" value="Unassembled WGS sequence"/>
</dbReference>
<sequence>MPNNIVLWTINAALKERPPMSDGHPFSPLRTSTQEPGTRSGDLPSSQKVTYPLKVTPVSPCSDNGPHAVDPERAGRHTPSSYRGGPYAVRDREVARPGESEGP</sequence>
<organism evidence="2 3">
    <name type="scientific">Longimycelium tulufanense</name>
    <dbReference type="NCBI Taxonomy" id="907463"/>
    <lineage>
        <taxon>Bacteria</taxon>
        <taxon>Bacillati</taxon>
        <taxon>Actinomycetota</taxon>
        <taxon>Actinomycetes</taxon>
        <taxon>Pseudonocardiales</taxon>
        <taxon>Pseudonocardiaceae</taxon>
        <taxon>Longimycelium</taxon>
    </lineage>
</organism>
<dbReference type="AlphaFoldDB" id="A0A8J3CDF7"/>
<accession>A0A8J3CDF7</accession>
<feature type="region of interest" description="Disordered" evidence="1">
    <location>
        <begin position="13"/>
        <end position="103"/>
    </location>
</feature>
<comment type="caution">
    <text evidence="2">The sequence shown here is derived from an EMBL/GenBank/DDBJ whole genome shotgun (WGS) entry which is preliminary data.</text>
</comment>
<feature type="compositionally biased region" description="Basic and acidic residues" evidence="1">
    <location>
        <begin position="89"/>
        <end position="103"/>
    </location>
</feature>
<dbReference type="EMBL" id="BMMK01000009">
    <property type="protein sequence ID" value="GGM51653.1"/>
    <property type="molecule type" value="Genomic_DNA"/>
</dbReference>
<keyword evidence="3" id="KW-1185">Reference proteome</keyword>